<dbReference type="EMBL" id="MTYI01000023">
    <property type="protein sequence ID" value="PNP57808.1"/>
    <property type="molecule type" value="Genomic_DNA"/>
</dbReference>
<evidence type="ECO:0000256" key="1">
    <source>
        <dbReference type="SAM" id="Coils"/>
    </source>
</evidence>
<protein>
    <submittedName>
        <fullName evidence="2">Uncharacterized protein</fullName>
    </submittedName>
</protein>
<evidence type="ECO:0000313" key="2">
    <source>
        <dbReference type="EMBL" id="PNP57808.1"/>
    </source>
</evidence>
<comment type="caution">
    <text evidence="2">The sequence shown here is derived from an EMBL/GenBank/DDBJ whole genome shotgun (WGS) entry which is preliminary data.</text>
</comment>
<proteinExistence type="predicted"/>
<organism evidence="2 3">
    <name type="scientific">Trichoderma harzianum</name>
    <name type="common">Hypocrea lixii</name>
    <dbReference type="NCBI Taxonomy" id="5544"/>
    <lineage>
        <taxon>Eukaryota</taxon>
        <taxon>Fungi</taxon>
        <taxon>Dikarya</taxon>
        <taxon>Ascomycota</taxon>
        <taxon>Pezizomycotina</taxon>
        <taxon>Sordariomycetes</taxon>
        <taxon>Hypocreomycetidae</taxon>
        <taxon>Hypocreales</taxon>
        <taxon>Hypocreaceae</taxon>
        <taxon>Trichoderma</taxon>
    </lineage>
</organism>
<name>A0A2K0UJ29_TRIHA</name>
<dbReference type="OrthoDB" id="5406275at2759"/>
<accession>A0A2K0UJ29</accession>
<dbReference type="AlphaFoldDB" id="A0A2K0UJ29"/>
<gene>
    <name evidence="2" type="ORF">THARTR1_01966</name>
</gene>
<sequence length="246" mass="27393">MISRRICDERIDIVFKRLGPCTANADALEDFNDALQDLSRDAHRCAELATEMREAFSKWGKMVGELNMCTENQVGSTAIRAYDVATEQRMAEIEEKFADDASENTKRQVEKAAGELEKSEGRLDKAVREVPGPWATVIQGAVVCYTQTIPTLMAGALPAIFAGCTEHKITHIPAQVDIPQEMPPPPYDDPSYASATEIRDLVNHFYSFIGCDDGPIDWEKFKRSPGVNGTLRDDENQARDCLGYRT</sequence>
<keyword evidence="1" id="KW-0175">Coiled coil</keyword>
<reference evidence="2 3" key="1">
    <citation type="submission" date="2017-02" db="EMBL/GenBank/DDBJ databases">
        <title>Genomes of Trichoderma spp. with biocontrol activity.</title>
        <authorList>
            <person name="Gardiner D."/>
            <person name="Kazan K."/>
            <person name="Vos C."/>
            <person name="Harvey P."/>
        </authorList>
    </citation>
    <scope>NUCLEOTIDE SEQUENCE [LARGE SCALE GENOMIC DNA]</scope>
    <source>
        <strain evidence="2 3">Tr1</strain>
    </source>
</reference>
<dbReference type="Proteomes" id="UP000236290">
    <property type="component" value="Unassembled WGS sequence"/>
</dbReference>
<feature type="coiled-coil region" evidence="1">
    <location>
        <begin position="102"/>
        <end position="129"/>
    </location>
</feature>
<evidence type="ECO:0000313" key="3">
    <source>
        <dbReference type="Proteomes" id="UP000236290"/>
    </source>
</evidence>